<keyword evidence="10 11" id="KW-0998">Cell outer membrane</keyword>
<organism evidence="15 16">
    <name type="scientific">Dethiosulfatarculus sandiegensis</name>
    <dbReference type="NCBI Taxonomy" id="1429043"/>
    <lineage>
        <taxon>Bacteria</taxon>
        <taxon>Pseudomonadati</taxon>
        <taxon>Thermodesulfobacteriota</taxon>
        <taxon>Desulfarculia</taxon>
        <taxon>Desulfarculales</taxon>
        <taxon>Desulfarculaceae</taxon>
        <taxon>Dethiosulfatarculus</taxon>
    </lineage>
</organism>
<dbReference type="STRING" id="1429043.X474_22195"/>
<evidence type="ECO:0000313" key="16">
    <source>
        <dbReference type="Proteomes" id="UP000032233"/>
    </source>
</evidence>
<evidence type="ECO:0000256" key="1">
    <source>
        <dbReference type="ARBA" id="ARBA00004571"/>
    </source>
</evidence>
<dbReference type="InterPro" id="IPR012910">
    <property type="entry name" value="Plug_dom"/>
</dbReference>
<evidence type="ECO:0000256" key="13">
    <source>
        <dbReference type="SAM" id="MobiDB-lite"/>
    </source>
</evidence>
<keyword evidence="9 11" id="KW-0472">Membrane</keyword>
<feature type="domain" description="Secretin/TonB short N-terminal" evidence="14">
    <location>
        <begin position="86"/>
        <end position="137"/>
    </location>
</feature>
<evidence type="ECO:0000256" key="9">
    <source>
        <dbReference type="ARBA" id="ARBA00023136"/>
    </source>
</evidence>
<evidence type="ECO:0000256" key="10">
    <source>
        <dbReference type="ARBA" id="ARBA00023237"/>
    </source>
</evidence>
<dbReference type="PANTHER" id="PTHR30069">
    <property type="entry name" value="TONB-DEPENDENT OUTER MEMBRANE RECEPTOR"/>
    <property type="match status" value="1"/>
</dbReference>
<protein>
    <submittedName>
        <fullName evidence="15">TonB-denpendent receptor</fullName>
    </submittedName>
</protein>
<dbReference type="Gene3D" id="2.40.170.20">
    <property type="entry name" value="TonB-dependent receptor, beta-barrel domain"/>
    <property type="match status" value="1"/>
</dbReference>
<dbReference type="GO" id="GO:0015344">
    <property type="term" value="F:siderophore uptake transmembrane transporter activity"/>
    <property type="evidence" value="ECO:0007669"/>
    <property type="project" value="TreeGrafter"/>
</dbReference>
<gene>
    <name evidence="15" type="ORF">X474_22195</name>
</gene>
<evidence type="ECO:0000256" key="3">
    <source>
        <dbReference type="ARBA" id="ARBA00022448"/>
    </source>
</evidence>
<keyword evidence="5" id="KW-0410">Iron transport</keyword>
<dbReference type="InterPro" id="IPR037066">
    <property type="entry name" value="Plug_dom_sf"/>
</dbReference>
<evidence type="ECO:0000256" key="4">
    <source>
        <dbReference type="ARBA" id="ARBA00022452"/>
    </source>
</evidence>
<evidence type="ECO:0000256" key="12">
    <source>
        <dbReference type="RuleBase" id="RU003357"/>
    </source>
</evidence>
<dbReference type="Gene3D" id="3.55.50.30">
    <property type="match status" value="1"/>
</dbReference>
<dbReference type="SUPFAM" id="SSF56935">
    <property type="entry name" value="Porins"/>
    <property type="match status" value="1"/>
</dbReference>
<dbReference type="PANTHER" id="PTHR30069:SF41">
    <property type="entry name" value="HEME_HEMOPEXIN UTILIZATION PROTEIN C"/>
    <property type="match status" value="1"/>
</dbReference>
<evidence type="ECO:0000256" key="5">
    <source>
        <dbReference type="ARBA" id="ARBA00022496"/>
    </source>
</evidence>
<dbReference type="Pfam" id="PF00593">
    <property type="entry name" value="TonB_dep_Rec_b-barrel"/>
    <property type="match status" value="1"/>
</dbReference>
<keyword evidence="7" id="KW-0408">Iron</keyword>
<keyword evidence="4 11" id="KW-1134">Transmembrane beta strand</keyword>
<dbReference type="AlphaFoldDB" id="A0A0D2JQR0"/>
<dbReference type="InterPro" id="IPR011662">
    <property type="entry name" value="Secretin/TonB_short_N"/>
</dbReference>
<keyword evidence="3 11" id="KW-0813">Transport</keyword>
<dbReference type="InterPro" id="IPR036942">
    <property type="entry name" value="Beta-barrel_TonB_sf"/>
</dbReference>
<dbReference type="InParanoid" id="A0A0D2JQR0"/>
<comment type="subcellular location">
    <subcellularLocation>
        <location evidence="1 11">Cell outer membrane</location>
        <topology evidence="1 11">Multi-pass membrane protein</topology>
    </subcellularLocation>
</comment>
<evidence type="ECO:0000313" key="15">
    <source>
        <dbReference type="EMBL" id="KIX11840.1"/>
    </source>
</evidence>
<dbReference type="Gene3D" id="2.170.130.10">
    <property type="entry name" value="TonB-dependent receptor, plug domain"/>
    <property type="match status" value="1"/>
</dbReference>
<keyword evidence="8 12" id="KW-0798">TonB box</keyword>
<comment type="caution">
    <text evidence="15">The sequence shown here is derived from an EMBL/GenBank/DDBJ whole genome shotgun (WGS) entry which is preliminary data.</text>
</comment>
<keyword evidence="15" id="KW-0675">Receptor</keyword>
<evidence type="ECO:0000256" key="2">
    <source>
        <dbReference type="ARBA" id="ARBA00009810"/>
    </source>
</evidence>
<evidence type="ECO:0000256" key="7">
    <source>
        <dbReference type="ARBA" id="ARBA00023004"/>
    </source>
</evidence>
<dbReference type="SMART" id="SM00965">
    <property type="entry name" value="STN"/>
    <property type="match status" value="1"/>
</dbReference>
<dbReference type="InterPro" id="IPR039426">
    <property type="entry name" value="TonB-dep_rcpt-like"/>
</dbReference>
<reference evidence="15 16" key="1">
    <citation type="submission" date="2013-11" db="EMBL/GenBank/DDBJ databases">
        <title>Metagenomic analysis of a methanogenic consortium involved in long chain n-alkane degradation.</title>
        <authorList>
            <person name="Davidova I.A."/>
            <person name="Callaghan A.V."/>
            <person name="Wawrik B."/>
            <person name="Pruitt S."/>
            <person name="Marks C."/>
            <person name="Duncan K.E."/>
            <person name="Suflita J.M."/>
        </authorList>
    </citation>
    <scope>NUCLEOTIDE SEQUENCE [LARGE SCALE GENOMIC DNA]</scope>
    <source>
        <strain evidence="15 16">SPR</strain>
    </source>
</reference>
<dbReference type="InterPro" id="IPR000531">
    <property type="entry name" value="Beta-barrel_TonB"/>
</dbReference>
<feature type="region of interest" description="Disordered" evidence="13">
    <location>
        <begin position="459"/>
        <end position="482"/>
    </location>
</feature>
<proteinExistence type="inferred from homology"/>
<dbReference type="Pfam" id="PF07660">
    <property type="entry name" value="STN"/>
    <property type="match status" value="1"/>
</dbReference>
<comment type="similarity">
    <text evidence="2 11 12">Belongs to the TonB-dependent receptor family.</text>
</comment>
<evidence type="ECO:0000256" key="11">
    <source>
        <dbReference type="PROSITE-ProRule" id="PRU01360"/>
    </source>
</evidence>
<dbReference type="GO" id="GO:0044718">
    <property type="term" value="P:siderophore transmembrane transport"/>
    <property type="evidence" value="ECO:0007669"/>
    <property type="project" value="TreeGrafter"/>
</dbReference>
<feature type="compositionally biased region" description="Polar residues" evidence="13">
    <location>
        <begin position="463"/>
        <end position="473"/>
    </location>
</feature>
<evidence type="ECO:0000259" key="14">
    <source>
        <dbReference type="SMART" id="SM00965"/>
    </source>
</evidence>
<evidence type="ECO:0000256" key="8">
    <source>
        <dbReference type="ARBA" id="ARBA00023077"/>
    </source>
</evidence>
<dbReference type="EMBL" id="AZAC01000043">
    <property type="protein sequence ID" value="KIX11840.1"/>
    <property type="molecule type" value="Genomic_DNA"/>
</dbReference>
<dbReference type="CDD" id="cd01347">
    <property type="entry name" value="ligand_gated_channel"/>
    <property type="match status" value="1"/>
</dbReference>
<dbReference type="Pfam" id="PF07715">
    <property type="entry name" value="Plug"/>
    <property type="match status" value="1"/>
</dbReference>
<dbReference type="PROSITE" id="PS52016">
    <property type="entry name" value="TONB_DEPENDENT_REC_3"/>
    <property type="match status" value="1"/>
</dbReference>
<dbReference type="RefSeq" id="WP_052515441.1">
    <property type="nucleotide sequence ID" value="NZ_AZAC01000043.1"/>
</dbReference>
<evidence type="ECO:0000256" key="6">
    <source>
        <dbReference type="ARBA" id="ARBA00022692"/>
    </source>
</evidence>
<name>A0A0D2JQR0_9BACT</name>
<sequence>MIKRTADHGAQKNRVTKRKYNFPAVVLKKQVFRIFSVALLALLVTGSADWAVAAEAKKHPEPLNTYEVPAGALEQALRVYANQTGLKLSYDSQLVRGKSTVGVYGSYTASKALAKLLEGTGLHAVVQGPGKVELAKGSGTENEPPLVTLPETNVRAQEMADPENYGISSETLRRTLAGNIADIFSTESSVAVGGGGPFSQRLYLRGVESNNLNISIDGASQGRSLHQHMGDIGMVDPDLLKRVEVKTGPRADAGPGALGGSIVFETADARDLLLEGRQMGATIKGGYGSVDESWKGSASAYGVAGEHFGILAHISGGDRENFEVGDGGPEVPNSNGENHDYLGKISILDLNGHSLRFSAENIKTEGQYIWGYIGSDMGYPTDQSFDSDHIEVERQTYTADYRYEPGNDLINARLNLFFNDNKVTNDTRNTENKSDKTGGDLRNTFSFDLGPTAHKLTVGADFQSETSTGTLDNGSEKENDSSNLGVYLQNRMNLGALGLSFGARLDDYDVDYGSHNFSGDEVSPNLGATYDLIKGLTAFASYGEATRASGVIPGSWMTNIGANTNFNVTEPEKSKQWQGGLRYLGQSLLMADDHLRLSGTYFDTLIKNRIEAAGRRGVISEVRNGDDLTSKGFELRAAWGLPNFETSLNFTHVTLEDEDGNPMGVVRRVAGASGDRLVWDNRWQPMDQVTLGYTMDLVFRLTDVPEGEPERPGYVVHNIQAMYEPNWCPNLMLNLVVKNLFDARYSEHTTIYSPWGTVEEPGLDIRLGLTYKF</sequence>
<keyword evidence="16" id="KW-1185">Reference proteome</keyword>
<accession>A0A0D2JQR0</accession>
<keyword evidence="6 11" id="KW-0812">Transmembrane</keyword>
<dbReference type="Proteomes" id="UP000032233">
    <property type="component" value="Unassembled WGS sequence"/>
</dbReference>
<dbReference type="GO" id="GO:0009279">
    <property type="term" value="C:cell outer membrane"/>
    <property type="evidence" value="ECO:0007669"/>
    <property type="project" value="UniProtKB-SubCell"/>
</dbReference>
<keyword evidence="5" id="KW-0406">Ion transport</keyword>